<proteinExistence type="predicted"/>
<comment type="caution">
    <text evidence="3">The sequence shown here is derived from an EMBL/GenBank/DDBJ whole genome shotgun (WGS) entry which is preliminary data.</text>
</comment>
<dbReference type="PANTHER" id="PTHR30222">
    <property type="entry name" value="SPERMIDINE/PUTRESCINE-BINDING PERIPLASMIC PROTEIN"/>
    <property type="match status" value="1"/>
</dbReference>
<accession>A0A3M5P1H4</accession>
<evidence type="ECO:0000313" key="4">
    <source>
        <dbReference type="Proteomes" id="UP000273854"/>
    </source>
</evidence>
<dbReference type="Pfam" id="PF13416">
    <property type="entry name" value="SBP_bac_8"/>
    <property type="match status" value="1"/>
</dbReference>
<reference evidence="3 4" key="1">
    <citation type="submission" date="2018-08" db="EMBL/GenBank/DDBJ databases">
        <title>Recombination of ecologically and evolutionarily significant loci maintains genetic cohesion in the Pseudomonas syringae species complex.</title>
        <authorList>
            <person name="Dillon M."/>
            <person name="Thakur S."/>
            <person name="Almeida R.N.D."/>
            <person name="Weir B.S."/>
            <person name="Guttman D.S."/>
        </authorList>
    </citation>
    <scope>NUCLEOTIDE SEQUENCE [LARGE SCALE GENOMIC DNA]</scope>
    <source>
        <strain evidence="3 4">ICMP 19473</strain>
    </source>
</reference>
<gene>
    <name evidence="3" type="ORF">ALP40_02018</name>
</gene>
<protein>
    <submittedName>
        <fullName evidence="3">Extracellular solute-binding protein</fullName>
    </submittedName>
</protein>
<dbReference type="CDD" id="cd13589">
    <property type="entry name" value="PBP2_polyamine_RpCGA009"/>
    <property type="match status" value="1"/>
</dbReference>
<dbReference type="Proteomes" id="UP000273854">
    <property type="component" value="Unassembled WGS sequence"/>
</dbReference>
<dbReference type="PANTHER" id="PTHR30222:SF2">
    <property type="entry name" value="ABC TRANSPORTER SUBSTRATE-BINDING PROTEIN"/>
    <property type="match status" value="1"/>
</dbReference>
<keyword evidence="1 2" id="KW-0732">Signal</keyword>
<dbReference type="AlphaFoldDB" id="A0A3M5P1H4"/>
<dbReference type="EMBL" id="RBTP01000065">
    <property type="protein sequence ID" value="RMT78569.1"/>
    <property type="molecule type" value="Genomic_DNA"/>
</dbReference>
<sequence>MKMVLNKRATAVLMAGVLAFSSVAALAAESVNFVSWGGSTQDAQKQAWAAPFAKASGITVVQDGPTDYGKLKAMVESGNVQWDVVDVEADFALRAAAEGLLEPLDFNTIKRDRIDPRFVSDHGAGSFFFSFVLGYNEDKLGSKKPVDWTAMFDTKTYPGKRALYKWPSPGVLELALLADGVPADKLYPLDLDRAFKKLDTIKKDIVWWGGGAQSQQLLASGEASMGQMWNGRVYALQQDGAPVGVSWKQNLVMADFLVVPKGAKNKDAAMKLIAEATSPRGQADFSNLSAYAPVNLDSVPRLDSTLAKNLPTAYGADQITLDFAYWAKNGPDIATRWNEWLVK</sequence>
<dbReference type="Gene3D" id="3.40.190.10">
    <property type="entry name" value="Periplasmic binding protein-like II"/>
    <property type="match status" value="2"/>
</dbReference>
<dbReference type="SUPFAM" id="SSF53850">
    <property type="entry name" value="Periplasmic binding protein-like II"/>
    <property type="match status" value="1"/>
</dbReference>
<evidence type="ECO:0000256" key="2">
    <source>
        <dbReference type="SAM" id="SignalP"/>
    </source>
</evidence>
<name>A0A3M5P1H4_PSEVI</name>
<organism evidence="3 4">
    <name type="scientific">Pseudomonas viridiflava</name>
    <name type="common">Phytomonas viridiflava</name>
    <dbReference type="NCBI Taxonomy" id="33069"/>
    <lineage>
        <taxon>Bacteria</taxon>
        <taxon>Pseudomonadati</taxon>
        <taxon>Pseudomonadota</taxon>
        <taxon>Gammaproteobacteria</taxon>
        <taxon>Pseudomonadales</taxon>
        <taxon>Pseudomonadaceae</taxon>
        <taxon>Pseudomonas</taxon>
    </lineage>
</organism>
<evidence type="ECO:0000256" key="1">
    <source>
        <dbReference type="ARBA" id="ARBA00022729"/>
    </source>
</evidence>
<dbReference type="InterPro" id="IPR006059">
    <property type="entry name" value="SBP"/>
</dbReference>
<evidence type="ECO:0000313" key="3">
    <source>
        <dbReference type="EMBL" id="RMT78569.1"/>
    </source>
</evidence>
<feature type="signal peptide" evidence="2">
    <location>
        <begin position="1"/>
        <end position="27"/>
    </location>
</feature>
<feature type="chain" id="PRO_5018148823" evidence="2">
    <location>
        <begin position="28"/>
        <end position="343"/>
    </location>
</feature>